<feature type="transmembrane region" description="Helical" evidence="1">
    <location>
        <begin position="76"/>
        <end position="97"/>
    </location>
</feature>
<proteinExistence type="predicted"/>
<gene>
    <name evidence="2" type="ORF">FLONG3_9712</name>
</gene>
<dbReference type="Proteomes" id="UP000266234">
    <property type="component" value="Unassembled WGS sequence"/>
</dbReference>
<feature type="transmembrane region" description="Helical" evidence="1">
    <location>
        <begin position="20"/>
        <end position="38"/>
    </location>
</feature>
<protein>
    <submittedName>
        <fullName evidence="2">Uncharacterized protein</fullName>
    </submittedName>
</protein>
<dbReference type="OrthoDB" id="5081612at2759"/>
<keyword evidence="1" id="KW-1133">Transmembrane helix</keyword>
<comment type="caution">
    <text evidence="2">The sequence shown here is derived from an EMBL/GenBank/DDBJ whole genome shotgun (WGS) entry which is preliminary data.</text>
</comment>
<keyword evidence="3" id="KW-1185">Reference proteome</keyword>
<name>A0A395RV87_9HYPO</name>
<evidence type="ECO:0000256" key="1">
    <source>
        <dbReference type="SAM" id="Phobius"/>
    </source>
</evidence>
<keyword evidence="1" id="KW-0812">Transmembrane</keyword>
<accession>A0A395RV87</accession>
<dbReference type="EMBL" id="PXOG01000259">
    <property type="protein sequence ID" value="RGP64013.1"/>
    <property type="molecule type" value="Genomic_DNA"/>
</dbReference>
<feature type="transmembrane region" description="Helical" evidence="1">
    <location>
        <begin position="128"/>
        <end position="158"/>
    </location>
</feature>
<dbReference type="AlphaFoldDB" id="A0A395RV87"/>
<evidence type="ECO:0000313" key="2">
    <source>
        <dbReference type="EMBL" id="RGP64013.1"/>
    </source>
</evidence>
<reference evidence="2 3" key="1">
    <citation type="journal article" date="2018" name="PLoS Pathog.">
        <title>Evolution of structural diversity of trichothecenes, a family of toxins produced by plant pathogenic and entomopathogenic fungi.</title>
        <authorList>
            <person name="Proctor R.H."/>
            <person name="McCormick S.P."/>
            <person name="Kim H.S."/>
            <person name="Cardoza R.E."/>
            <person name="Stanley A.M."/>
            <person name="Lindo L."/>
            <person name="Kelly A."/>
            <person name="Brown D.W."/>
            <person name="Lee T."/>
            <person name="Vaughan M.M."/>
            <person name="Alexander N.J."/>
            <person name="Busman M."/>
            <person name="Gutierrez S."/>
        </authorList>
    </citation>
    <scope>NUCLEOTIDE SEQUENCE [LARGE SCALE GENOMIC DNA]</scope>
    <source>
        <strain evidence="2 3">NRRL 20695</strain>
    </source>
</reference>
<keyword evidence="1" id="KW-0472">Membrane</keyword>
<sequence length="197" mass="22687">MNSPPYQSSWYNDSARYEYLQSDVFWTLAILIIVNCWWSAKQVDLFDSTPEEQAKISPRPSVFWLKYRITSRPRKYLILILCSLFMPLQLLHGSWVLKSAWRITLGLANRTYPDIKPRMLGVLLYSPLTAVILLVWAVVLGSGLIIVGTQFLLVCNIWKMTPYDTSSMPSKPIKEVAVGEGDWHDIKDDEDDSKKDK</sequence>
<organism evidence="2 3">
    <name type="scientific">Fusarium longipes</name>
    <dbReference type="NCBI Taxonomy" id="694270"/>
    <lineage>
        <taxon>Eukaryota</taxon>
        <taxon>Fungi</taxon>
        <taxon>Dikarya</taxon>
        <taxon>Ascomycota</taxon>
        <taxon>Pezizomycotina</taxon>
        <taxon>Sordariomycetes</taxon>
        <taxon>Hypocreomycetidae</taxon>
        <taxon>Hypocreales</taxon>
        <taxon>Nectriaceae</taxon>
        <taxon>Fusarium</taxon>
    </lineage>
</organism>
<evidence type="ECO:0000313" key="3">
    <source>
        <dbReference type="Proteomes" id="UP000266234"/>
    </source>
</evidence>